<protein>
    <submittedName>
        <fullName evidence="1">Uncharacterized protein</fullName>
    </submittedName>
</protein>
<reference evidence="1" key="1">
    <citation type="submission" date="2022-10" db="EMBL/GenBank/DDBJ databases">
        <title>Tapping the CABI collections for fungal endophytes: first genome assemblies for Collariella, Neodidymelliopsis, Ascochyta clinopodiicola, Didymella pomorum, Didymosphaeria variabile, Neocosmospora piperis and Neocucurbitaria cava.</title>
        <authorList>
            <person name="Hill R."/>
        </authorList>
    </citation>
    <scope>NUCLEOTIDE SEQUENCE</scope>
    <source>
        <strain evidence="1">IMI 356814</strain>
    </source>
</reference>
<accession>A0A9W8Y368</accession>
<dbReference type="EMBL" id="JAPEUY010000014">
    <property type="protein sequence ID" value="KAJ4366267.1"/>
    <property type="molecule type" value="Genomic_DNA"/>
</dbReference>
<organism evidence="1 2">
    <name type="scientific">Neocucurbitaria cava</name>
    <dbReference type="NCBI Taxonomy" id="798079"/>
    <lineage>
        <taxon>Eukaryota</taxon>
        <taxon>Fungi</taxon>
        <taxon>Dikarya</taxon>
        <taxon>Ascomycota</taxon>
        <taxon>Pezizomycotina</taxon>
        <taxon>Dothideomycetes</taxon>
        <taxon>Pleosporomycetidae</taxon>
        <taxon>Pleosporales</taxon>
        <taxon>Pleosporineae</taxon>
        <taxon>Cucurbitariaceae</taxon>
        <taxon>Neocucurbitaria</taxon>
    </lineage>
</organism>
<dbReference type="Proteomes" id="UP001140560">
    <property type="component" value="Unassembled WGS sequence"/>
</dbReference>
<proteinExistence type="predicted"/>
<dbReference type="AlphaFoldDB" id="A0A9W8Y368"/>
<dbReference type="OrthoDB" id="3941101at2759"/>
<gene>
    <name evidence="1" type="ORF">N0V83_007903</name>
</gene>
<evidence type="ECO:0000313" key="2">
    <source>
        <dbReference type="Proteomes" id="UP001140560"/>
    </source>
</evidence>
<sequence length="257" mass="28840">MTALQHINAFDLLDDVAPDEELPGYEAATAPAYSSGLYHEPLMTYSLRQYDRRIQMLVAYGSATTSSYRITTNNFRMFSKKPEMEVLYTSPENRQRNIASIAFNNNGAIPWRPRAHFDHTDSTGSTSTYNMESANFTDWTVGIRGVTYVWRVDMSPISIVLSELNSHIVIARFTYSACGTSAARGAEVGELTIFRDSLTSETDGIGKMVCSLMIALTQLKKMGRYYTNTVNELERSRSLRGEQLELRRTSTAAFSTV</sequence>
<keyword evidence="2" id="KW-1185">Reference proteome</keyword>
<comment type="caution">
    <text evidence="1">The sequence shown here is derived from an EMBL/GenBank/DDBJ whole genome shotgun (WGS) entry which is preliminary data.</text>
</comment>
<evidence type="ECO:0000313" key="1">
    <source>
        <dbReference type="EMBL" id="KAJ4366267.1"/>
    </source>
</evidence>
<name>A0A9W8Y368_9PLEO</name>